<organism evidence="1">
    <name type="scientific">Cucumis melo</name>
    <name type="common">Muskmelon</name>
    <dbReference type="NCBI Taxonomy" id="3656"/>
    <lineage>
        <taxon>Eukaryota</taxon>
        <taxon>Viridiplantae</taxon>
        <taxon>Streptophyta</taxon>
        <taxon>Embryophyta</taxon>
        <taxon>Tracheophyta</taxon>
        <taxon>Spermatophyta</taxon>
        <taxon>Magnoliopsida</taxon>
        <taxon>eudicotyledons</taxon>
        <taxon>Gunneridae</taxon>
        <taxon>Pentapetalae</taxon>
        <taxon>rosids</taxon>
        <taxon>fabids</taxon>
        <taxon>Cucurbitales</taxon>
        <taxon>Cucurbitaceae</taxon>
        <taxon>Benincaseae</taxon>
        <taxon>Cucumis</taxon>
    </lineage>
</organism>
<proteinExistence type="predicted"/>
<dbReference type="EnsemblPlants" id="MELO3C030346.2.1">
    <property type="protein sequence ID" value="MELO3C030346.2.1"/>
    <property type="gene ID" value="MELO3C030346.2"/>
</dbReference>
<reference evidence="1" key="1">
    <citation type="submission" date="2023-03" db="UniProtKB">
        <authorList>
            <consortium name="EnsemblPlants"/>
        </authorList>
    </citation>
    <scope>IDENTIFICATION</scope>
</reference>
<dbReference type="AlphaFoldDB" id="A0A9I9E8R6"/>
<sequence>MGKKQNGCCFYDNNIYGGRAIPLLQLGDECELSMAVLGKRESYKDRPEGDSLNYNCLLEGLQCKEAYCPTRPINTNGLSIDRASDSTSYSFESELPESIWSFAAVCIDIQSLAVEAKLLQVNVAVMWKSLENHVCLTLELEAWGTLHVWPNQNQTSLVLRVKT</sequence>
<accession>A0A9I9E8R6</accession>
<protein>
    <submittedName>
        <fullName evidence="1">Uncharacterized protein</fullName>
    </submittedName>
</protein>
<name>A0A9I9E8R6_CUCME</name>
<evidence type="ECO:0000313" key="1">
    <source>
        <dbReference type="EnsemblPlants" id="MELO3C030346.2.1"/>
    </source>
</evidence>
<dbReference type="Gramene" id="MELO3C030346.2.1">
    <property type="protein sequence ID" value="MELO3C030346.2.1"/>
    <property type="gene ID" value="MELO3C030346.2"/>
</dbReference>